<keyword evidence="5" id="KW-0812">Transmembrane</keyword>
<protein>
    <submittedName>
        <fullName evidence="7">N-methyl-L-tryptophan oxidase</fullName>
    </submittedName>
</protein>
<dbReference type="SUPFAM" id="SSF54373">
    <property type="entry name" value="FAD-linked reductases, C-terminal domain"/>
    <property type="match status" value="1"/>
</dbReference>
<organism evidence="7 8">
    <name type="scientific">Anaerobacillus alkaliphilus</name>
    <dbReference type="NCBI Taxonomy" id="1548597"/>
    <lineage>
        <taxon>Bacteria</taxon>
        <taxon>Bacillati</taxon>
        <taxon>Bacillota</taxon>
        <taxon>Bacilli</taxon>
        <taxon>Bacillales</taxon>
        <taxon>Bacillaceae</taxon>
        <taxon>Anaerobacillus</taxon>
    </lineage>
</organism>
<dbReference type="Pfam" id="PF01266">
    <property type="entry name" value="DAO"/>
    <property type="match status" value="1"/>
</dbReference>
<accession>A0A4Q0VQ00</accession>
<feature type="domain" description="FAD dependent oxidoreductase" evidence="6">
    <location>
        <begin position="4"/>
        <end position="353"/>
    </location>
</feature>
<dbReference type="InterPro" id="IPR045170">
    <property type="entry name" value="MTOX"/>
</dbReference>
<evidence type="ECO:0000313" key="8">
    <source>
        <dbReference type="Proteomes" id="UP000290649"/>
    </source>
</evidence>
<dbReference type="OrthoDB" id="9794226at2"/>
<evidence type="ECO:0000256" key="5">
    <source>
        <dbReference type="SAM" id="Phobius"/>
    </source>
</evidence>
<dbReference type="Gene3D" id="3.30.9.10">
    <property type="entry name" value="D-Amino Acid Oxidase, subunit A, domain 2"/>
    <property type="match status" value="1"/>
</dbReference>
<dbReference type="EMBL" id="QOUX01000047">
    <property type="protein sequence ID" value="RXI96425.1"/>
    <property type="molecule type" value="Genomic_DNA"/>
</dbReference>
<keyword evidence="2" id="KW-0285">Flavoprotein</keyword>
<dbReference type="InterPro" id="IPR006076">
    <property type="entry name" value="FAD-dep_OxRdtase"/>
</dbReference>
<dbReference type="GO" id="GO:0005829">
    <property type="term" value="C:cytosol"/>
    <property type="evidence" value="ECO:0007669"/>
    <property type="project" value="TreeGrafter"/>
</dbReference>
<keyword evidence="8" id="KW-1185">Reference proteome</keyword>
<dbReference type="SUPFAM" id="SSF51905">
    <property type="entry name" value="FAD/NAD(P)-binding domain"/>
    <property type="match status" value="1"/>
</dbReference>
<evidence type="ECO:0000313" key="7">
    <source>
        <dbReference type="EMBL" id="RXI96425.1"/>
    </source>
</evidence>
<dbReference type="Proteomes" id="UP000290649">
    <property type="component" value="Unassembled WGS sequence"/>
</dbReference>
<dbReference type="GO" id="GO:0008115">
    <property type="term" value="F:sarcosine oxidase activity"/>
    <property type="evidence" value="ECO:0007669"/>
    <property type="project" value="TreeGrafter"/>
</dbReference>
<dbReference type="GO" id="GO:0050660">
    <property type="term" value="F:flavin adenine dinucleotide binding"/>
    <property type="evidence" value="ECO:0007669"/>
    <property type="project" value="InterPro"/>
</dbReference>
<proteinExistence type="predicted"/>
<keyword evidence="4" id="KW-0560">Oxidoreductase</keyword>
<gene>
    <name evidence="7" type="ORF">DS745_22190</name>
</gene>
<name>A0A4Q0VQ00_9BACI</name>
<comment type="caution">
    <text evidence="7">The sequence shown here is derived from an EMBL/GenBank/DDBJ whole genome shotgun (WGS) entry which is preliminary data.</text>
</comment>
<keyword evidence="5" id="KW-1133">Transmembrane helix</keyword>
<evidence type="ECO:0000256" key="1">
    <source>
        <dbReference type="ARBA" id="ARBA00001974"/>
    </source>
</evidence>
<dbReference type="PANTHER" id="PTHR10961:SF7">
    <property type="entry name" value="FAD DEPENDENT OXIDOREDUCTASE DOMAIN-CONTAINING PROTEIN"/>
    <property type="match status" value="1"/>
</dbReference>
<keyword evidence="5" id="KW-0472">Membrane</keyword>
<dbReference type="PANTHER" id="PTHR10961">
    <property type="entry name" value="PEROXISOMAL SARCOSINE OXIDASE"/>
    <property type="match status" value="1"/>
</dbReference>
<feature type="transmembrane region" description="Helical" evidence="5">
    <location>
        <begin position="6"/>
        <end position="22"/>
    </location>
</feature>
<dbReference type="NCBIfam" id="NF008425">
    <property type="entry name" value="PRK11259.1"/>
    <property type="match status" value="1"/>
</dbReference>
<dbReference type="AlphaFoldDB" id="A0A4Q0VQ00"/>
<keyword evidence="3" id="KW-0274">FAD</keyword>
<evidence type="ECO:0000256" key="4">
    <source>
        <dbReference type="ARBA" id="ARBA00023002"/>
    </source>
</evidence>
<evidence type="ECO:0000259" key="6">
    <source>
        <dbReference type="Pfam" id="PF01266"/>
    </source>
</evidence>
<dbReference type="Gene3D" id="3.50.50.60">
    <property type="entry name" value="FAD/NAD(P)-binding domain"/>
    <property type="match status" value="1"/>
</dbReference>
<sequence>MNYDVIVIGAGSMGMAAGYFLAKSGKKTLLLDSFSPPHDKGSHHGETRIIRYAYGEGEEYVPFVLRAKELWAELEQLSGKQLFMPTGVLNVGVKQSDFIQNTIKSSEKYSLPLEVLNAKEIQKRWQGITLSDDYIGSFEPTSGVLKCEECINAYQELAEQHGATILSNRRVKEINIQNDKVTIKTSNQTFNANSLVISAGAWTKDLLKMLDLDAPLTPVRKTFAWYEANEQMYSQNHFPAFAFETPQGIYYGFPSIDGVGLKLGRHDGGETVHPVMPLFPYGESDDKDLRQFLTQFMPNVEKLKYGKTCMYTLTPDEKFIIDLHPRYTNVAIAAGFSGHGFKFSSAVGQALSNLILTGKNDIDISQFSFRRF</sequence>
<evidence type="ECO:0000256" key="3">
    <source>
        <dbReference type="ARBA" id="ARBA00022827"/>
    </source>
</evidence>
<dbReference type="InterPro" id="IPR036188">
    <property type="entry name" value="FAD/NAD-bd_sf"/>
</dbReference>
<dbReference type="RefSeq" id="WP_129080402.1">
    <property type="nucleotide sequence ID" value="NZ_QOUX01000047.1"/>
</dbReference>
<evidence type="ECO:0000256" key="2">
    <source>
        <dbReference type="ARBA" id="ARBA00022630"/>
    </source>
</evidence>
<comment type="cofactor">
    <cofactor evidence="1">
        <name>FAD</name>
        <dbReference type="ChEBI" id="CHEBI:57692"/>
    </cofactor>
</comment>
<reference evidence="7 8" key="1">
    <citation type="journal article" date="2019" name="Int. J. Syst. Evol. Microbiol.">
        <title>Anaerobacillus alkaliphilus sp. nov., a novel alkaliphilic and moderately halophilic bacterium.</title>
        <authorList>
            <person name="Borsodi A.K."/>
            <person name="Aszalos J.M."/>
            <person name="Bihari P."/>
            <person name="Nagy I."/>
            <person name="Schumann P."/>
            <person name="Sproer C."/>
            <person name="Kovacs A.L."/>
            <person name="Boka K."/>
            <person name="Dobosy P."/>
            <person name="Ovari M."/>
            <person name="Szili-Kovacs T."/>
            <person name="Toth E."/>
        </authorList>
    </citation>
    <scope>NUCLEOTIDE SEQUENCE [LARGE SCALE GENOMIC DNA]</scope>
    <source>
        <strain evidence="7 8">B16-10</strain>
    </source>
</reference>